<dbReference type="SUPFAM" id="SSF48403">
    <property type="entry name" value="Ankyrin repeat"/>
    <property type="match status" value="3"/>
</dbReference>
<dbReference type="PROSITE" id="PS50181">
    <property type="entry name" value="FBOX"/>
    <property type="match status" value="1"/>
</dbReference>
<gene>
    <name evidence="6" type="ORF">B0T25DRAFT_195287</name>
</gene>
<dbReference type="EMBL" id="JAUIQD010000004">
    <property type="protein sequence ID" value="KAK3352851.1"/>
    <property type="molecule type" value="Genomic_DNA"/>
</dbReference>
<evidence type="ECO:0000256" key="1">
    <source>
        <dbReference type="ARBA" id="ARBA00022737"/>
    </source>
</evidence>
<feature type="repeat" description="ANK" evidence="3">
    <location>
        <begin position="469"/>
        <end position="501"/>
    </location>
</feature>
<dbReference type="PROSITE" id="PS50088">
    <property type="entry name" value="ANK_REPEAT"/>
    <property type="match status" value="4"/>
</dbReference>
<comment type="caution">
    <text evidence="6">The sequence shown here is derived from an EMBL/GenBank/DDBJ whole genome shotgun (WGS) entry which is preliminary data.</text>
</comment>
<reference evidence="6" key="1">
    <citation type="journal article" date="2023" name="Mol. Phylogenet. Evol.">
        <title>Genome-scale phylogeny and comparative genomics of the fungal order Sordariales.</title>
        <authorList>
            <person name="Hensen N."/>
            <person name="Bonometti L."/>
            <person name="Westerberg I."/>
            <person name="Brannstrom I.O."/>
            <person name="Guillou S."/>
            <person name="Cros-Aarteil S."/>
            <person name="Calhoun S."/>
            <person name="Haridas S."/>
            <person name="Kuo A."/>
            <person name="Mondo S."/>
            <person name="Pangilinan J."/>
            <person name="Riley R."/>
            <person name="LaButti K."/>
            <person name="Andreopoulos B."/>
            <person name="Lipzen A."/>
            <person name="Chen C."/>
            <person name="Yan M."/>
            <person name="Daum C."/>
            <person name="Ng V."/>
            <person name="Clum A."/>
            <person name="Steindorff A."/>
            <person name="Ohm R.A."/>
            <person name="Martin F."/>
            <person name="Silar P."/>
            <person name="Natvig D.O."/>
            <person name="Lalanne C."/>
            <person name="Gautier V."/>
            <person name="Ament-Velasquez S.L."/>
            <person name="Kruys A."/>
            <person name="Hutchinson M.I."/>
            <person name="Powell A.J."/>
            <person name="Barry K."/>
            <person name="Miller A.N."/>
            <person name="Grigoriev I.V."/>
            <person name="Debuchy R."/>
            <person name="Gladieux P."/>
            <person name="Hiltunen Thoren M."/>
            <person name="Johannesson H."/>
        </authorList>
    </citation>
    <scope>NUCLEOTIDE SEQUENCE</scope>
    <source>
        <strain evidence="6">CBS 955.72</strain>
    </source>
</reference>
<dbReference type="PROSITE" id="PS50297">
    <property type="entry name" value="ANK_REP_REGION"/>
    <property type="match status" value="4"/>
</dbReference>
<feature type="compositionally biased region" description="Polar residues" evidence="4">
    <location>
        <begin position="138"/>
        <end position="152"/>
    </location>
</feature>
<sequence>MASSASIMSLPAELITFVIDNLDNLRDLSSLARTSRRLYSTANPILYKRAASQEDPLPLAWAAHCGVVGTLRKALAAGIDPNHLYIDNMPFDEWRRINTSARQALATADNNTVWESDNECESTVDWSPETEDSDHAGTVNTTQPSSNANSDQWGLVFNESDRDSDISMDEFLAHHSDAASSTLDEHEPEHDLDGFDPVTTTRPRIIFRRFTALHLAAQAGHNDIIDVLLDSGATLHNTAIHLCECVPLYGLLNATESPEPDPLHQTWSALHTAICHGRSETAQLLLSRGASPVMNPARDSMDSPCPTALHHAAAKGLVDVVKYLVESGIQTDIDICDHKTLTPFYHAYAARQWDSTVPLLLQLGANIDVDTKLFLPYSTITPLGEACRMGHFDDADRLIDLGADVMRGFIHSGRGLSPLHMCSMHSACSTQAAATNPRFYEEEEMGIGRMKTIAKLIATGAVLDAKDCSGDTPLIAAAQNRNVPALRALLKAGGNVYEHNSVGRNAVMQAVIGPLHPVATVQQDNTEPLAQTLRVLLDGGARLDERDSEGNTVLHLVFKGATKFHWLQKSALRVLLNMPGVSDLSAVKNRDGHPPLQLAFKARNLEACEVLVRRGCTRGALLPADLLTMFADALLSPSDQTTLDFVLDLDVTGVLTSDPIVFEVLLAKNRYSAVRAARFIAQRGLPPLDPADSTRLLCQAILMGEYTLAYSLIDRGIDVNARNDEGEYPLAVFVKNHHLQAIPHRVSTMFQFLQALLDRGANIHLPIAAGSRERILNRVIDLDLEDVLALMLQRQPLSSDLRAAHGFYLHGAVTIMSGRQPCSEKIIDTLLSAGPNLSEVNEEGDTPLSVLLKCLCKERRFTWRYHHFIKSLAGPDVDINRLNNEGKSIADYLEQLMYPREGGPGQTTFLTRRIHIIDVEGGRKALRFLPRPQKRVKPSNLLLGPRLLQSRQ</sequence>
<keyword evidence="1" id="KW-0677">Repeat</keyword>
<dbReference type="Gene3D" id="1.25.40.20">
    <property type="entry name" value="Ankyrin repeat-containing domain"/>
    <property type="match status" value="4"/>
</dbReference>
<dbReference type="InterPro" id="IPR036770">
    <property type="entry name" value="Ankyrin_rpt-contain_sf"/>
</dbReference>
<keyword evidence="2 3" id="KW-0040">ANK repeat</keyword>
<evidence type="ECO:0000313" key="7">
    <source>
        <dbReference type="Proteomes" id="UP001275084"/>
    </source>
</evidence>
<dbReference type="Proteomes" id="UP001275084">
    <property type="component" value="Unassembled WGS sequence"/>
</dbReference>
<feature type="region of interest" description="Disordered" evidence="4">
    <location>
        <begin position="109"/>
        <end position="153"/>
    </location>
</feature>
<feature type="domain" description="F-box" evidence="5">
    <location>
        <begin position="4"/>
        <end position="50"/>
    </location>
</feature>
<dbReference type="SMART" id="SM00248">
    <property type="entry name" value="ANK"/>
    <property type="match status" value="12"/>
</dbReference>
<reference evidence="6" key="2">
    <citation type="submission" date="2023-06" db="EMBL/GenBank/DDBJ databases">
        <authorList>
            <consortium name="Lawrence Berkeley National Laboratory"/>
            <person name="Haridas S."/>
            <person name="Hensen N."/>
            <person name="Bonometti L."/>
            <person name="Westerberg I."/>
            <person name="Brannstrom I.O."/>
            <person name="Guillou S."/>
            <person name="Cros-Aarteil S."/>
            <person name="Calhoun S."/>
            <person name="Kuo A."/>
            <person name="Mondo S."/>
            <person name="Pangilinan J."/>
            <person name="Riley R."/>
            <person name="Labutti K."/>
            <person name="Andreopoulos B."/>
            <person name="Lipzen A."/>
            <person name="Chen C."/>
            <person name="Yanf M."/>
            <person name="Daum C."/>
            <person name="Ng V."/>
            <person name="Clum A."/>
            <person name="Steindorff A."/>
            <person name="Ohm R."/>
            <person name="Martin F."/>
            <person name="Silar P."/>
            <person name="Natvig D."/>
            <person name="Lalanne C."/>
            <person name="Gautier V."/>
            <person name="Ament-Velasquez S.L."/>
            <person name="Kruys A."/>
            <person name="Hutchinson M.I."/>
            <person name="Powell A.J."/>
            <person name="Barry K."/>
            <person name="Miller A.N."/>
            <person name="Grigoriev I.V."/>
            <person name="Debuchy R."/>
            <person name="Gladieux P."/>
            <person name="Thoren M.H."/>
            <person name="Johannesson H."/>
        </authorList>
    </citation>
    <scope>NUCLEOTIDE SEQUENCE</scope>
    <source>
        <strain evidence="6">CBS 955.72</strain>
    </source>
</reference>
<evidence type="ECO:0000256" key="4">
    <source>
        <dbReference type="SAM" id="MobiDB-lite"/>
    </source>
</evidence>
<name>A0AAJ0MDV4_9PEZI</name>
<feature type="repeat" description="ANK" evidence="3">
    <location>
        <begin position="265"/>
        <end position="291"/>
    </location>
</feature>
<feature type="compositionally biased region" description="Acidic residues" evidence="4">
    <location>
        <begin position="116"/>
        <end position="132"/>
    </location>
</feature>
<keyword evidence="7" id="KW-1185">Reference proteome</keyword>
<feature type="region of interest" description="Disordered" evidence="4">
    <location>
        <begin position="178"/>
        <end position="198"/>
    </location>
</feature>
<dbReference type="InterPro" id="IPR051165">
    <property type="entry name" value="Multifunctional_ANK_Repeat"/>
</dbReference>
<evidence type="ECO:0000256" key="2">
    <source>
        <dbReference type="ARBA" id="ARBA00023043"/>
    </source>
</evidence>
<evidence type="ECO:0000313" key="6">
    <source>
        <dbReference type="EMBL" id="KAK3352851.1"/>
    </source>
</evidence>
<dbReference type="Pfam" id="PF00023">
    <property type="entry name" value="Ank"/>
    <property type="match status" value="2"/>
</dbReference>
<accession>A0AAJ0MDV4</accession>
<feature type="repeat" description="ANK" evidence="3">
    <location>
        <begin position="208"/>
        <end position="240"/>
    </location>
</feature>
<dbReference type="InterPro" id="IPR001810">
    <property type="entry name" value="F-box_dom"/>
</dbReference>
<evidence type="ECO:0000259" key="5">
    <source>
        <dbReference type="PROSITE" id="PS50181"/>
    </source>
</evidence>
<feature type="compositionally biased region" description="Basic and acidic residues" evidence="4">
    <location>
        <begin position="178"/>
        <end position="193"/>
    </location>
</feature>
<proteinExistence type="predicted"/>
<protein>
    <submittedName>
        <fullName evidence="6">Ankyrin repeat-containing domain protein</fullName>
    </submittedName>
</protein>
<dbReference type="Pfam" id="PF12796">
    <property type="entry name" value="Ank_2"/>
    <property type="match status" value="1"/>
</dbReference>
<organism evidence="6 7">
    <name type="scientific">Lasiosphaeria hispida</name>
    <dbReference type="NCBI Taxonomy" id="260671"/>
    <lineage>
        <taxon>Eukaryota</taxon>
        <taxon>Fungi</taxon>
        <taxon>Dikarya</taxon>
        <taxon>Ascomycota</taxon>
        <taxon>Pezizomycotina</taxon>
        <taxon>Sordariomycetes</taxon>
        <taxon>Sordariomycetidae</taxon>
        <taxon>Sordariales</taxon>
        <taxon>Lasiosphaeriaceae</taxon>
        <taxon>Lasiosphaeria</taxon>
    </lineage>
</organism>
<dbReference type="AlphaFoldDB" id="A0AAJ0MDV4"/>
<dbReference type="InterPro" id="IPR002110">
    <property type="entry name" value="Ankyrin_rpt"/>
</dbReference>
<dbReference type="PANTHER" id="PTHR24123">
    <property type="entry name" value="ANKYRIN REPEAT-CONTAINING"/>
    <property type="match status" value="1"/>
</dbReference>
<dbReference type="PANTHER" id="PTHR24123:SF33">
    <property type="entry name" value="PROTEIN HOS4"/>
    <property type="match status" value="1"/>
</dbReference>
<evidence type="ECO:0000256" key="3">
    <source>
        <dbReference type="PROSITE-ProRule" id="PRU00023"/>
    </source>
</evidence>
<feature type="repeat" description="ANK" evidence="3">
    <location>
        <begin position="307"/>
        <end position="333"/>
    </location>
</feature>